<dbReference type="Pfam" id="PF00132">
    <property type="entry name" value="Hexapep"/>
    <property type="match status" value="1"/>
</dbReference>
<evidence type="ECO:0008006" key="4">
    <source>
        <dbReference type="Google" id="ProtNLM"/>
    </source>
</evidence>
<feature type="transmembrane region" description="Helical" evidence="1">
    <location>
        <begin position="54"/>
        <end position="79"/>
    </location>
</feature>
<organism evidence="2 3">
    <name type="scientific">Candidatus Lokiarchaeum ossiferum</name>
    <dbReference type="NCBI Taxonomy" id="2951803"/>
    <lineage>
        <taxon>Archaea</taxon>
        <taxon>Promethearchaeati</taxon>
        <taxon>Promethearchaeota</taxon>
        <taxon>Promethearchaeia</taxon>
        <taxon>Promethearchaeales</taxon>
        <taxon>Promethearchaeaceae</taxon>
        <taxon>Candidatus Lokiarchaeum</taxon>
    </lineage>
</organism>
<dbReference type="InterPro" id="IPR050179">
    <property type="entry name" value="Trans_hexapeptide_repeat"/>
</dbReference>
<protein>
    <recommendedName>
        <fullName evidence="4">Acetyltransferase</fullName>
    </recommendedName>
</protein>
<dbReference type="EMBL" id="CP104013">
    <property type="protein sequence ID" value="UYP45918.1"/>
    <property type="molecule type" value="Genomic_DNA"/>
</dbReference>
<evidence type="ECO:0000256" key="1">
    <source>
        <dbReference type="SAM" id="Phobius"/>
    </source>
</evidence>
<proteinExistence type="predicted"/>
<gene>
    <name evidence="2" type="ORF">NEF87_002203</name>
</gene>
<dbReference type="PANTHER" id="PTHR43300">
    <property type="entry name" value="ACETYLTRANSFERASE"/>
    <property type="match status" value="1"/>
</dbReference>
<reference evidence="2" key="1">
    <citation type="submission" date="2022-09" db="EMBL/GenBank/DDBJ databases">
        <title>Actin cytoskeleton and complex cell architecture in an #Asgard archaeon.</title>
        <authorList>
            <person name="Ponce Toledo R.I."/>
            <person name="Schleper C."/>
            <person name="Rodrigues Oliveira T."/>
            <person name="Wollweber F."/>
            <person name="Xu J."/>
            <person name="Rittmann S."/>
            <person name="Klingl A."/>
            <person name="Pilhofer M."/>
        </authorList>
    </citation>
    <scope>NUCLEOTIDE SEQUENCE</scope>
    <source>
        <strain evidence="2">B-35</strain>
    </source>
</reference>
<keyword evidence="3" id="KW-1185">Reference proteome</keyword>
<accession>A0ABY6HRE9</accession>
<feature type="transmembrane region" description="Helical" evidence="1">
    <location>
        <begin position="20"/>
        <end position="42"/>
    </location>
</feature>
<keyword evidence="1" id="KW-0472">Membrane</keyword>
<keyword evidence="1" id="KW-1133">Transmembrane helix</keyword>
<dbReference type="SUPFAM" id="SSF51161">
    <property type="entry name" value="Trimeric LpxA-like enzymes"/>
    <property type="match status" value="1"/>
</dbReference>
<dbReference type="Gene3D" id="2.160.10.10">
    <property type="entry name" value="Hexapeptide repeat proteins"/>
    <property type="match status" value="1"/>
</dbReference>
<evidence type="ECO:0000313" key="2">
    <source>
        <dbReference type="EMBL" id="UYP45918.1"/>
    </source>
</evidence>
<dbReference type="Proteomes" id="UP001208689">
    <property type="component" value="Chromosome"/>
</dbReference>
<evidence type="ECO:0000313" key="3">
    <source>
        <dbReference type="Proteomes" id="UP001208689"/>
    </source>
</evidence>
<sequence length="400" mass="45946">MSSTVPTTLRAGPATTNTLASQSFTAIYGLIIWLALIPCFFLTTKLITLFDDTLLFIALILPIFIFLIYFIFFVSVILWSAVILKTVNLIHTPKEGIFPRDNKNRDYKFWSLRAVIKKFPLWVCHNVGPFPWTDVFAMKVFGNHVTYKSPVFDAWVDAEFMDIGRGTTIGQGVVIMTSMITTDFLIIKRVKIGKNAVIGAHSVISPGTKIGDNAIIGALSATEIDQEIESDFVYMGNPARKIRKAAFKIKDELSAHERALQKKYDEIKAKIPEIEPKRHIVGTKASLQLHKSEFKEKRAMHHEEKAYVKQAKAKSKARKSEYKIERLQFKADKHIYKAEKQKYESILAMQKAQRAINEKIEKDRHKLQKIENTEREREIKDKRHITFRLKKKSTETKAEE</sequence>
<name>A0ABY6HRE9_9ARCH</name>
<keyword evidence="1" id="KW-0812">Transmembrane</keyword>
<dbReference type="InterPro" id="IPR011004">
    <property type="entry name" value="Trimer_LpxA-like_sf"/>
</dbReference>
<dbReference type="InterPro" id="IPR001451">
    <property type="entry name" value="Hexapep"/>
</dbReference>